<dbReference type="AlphaFoldDB" id="A0A8H7DBP6"/>
<accession>A0A8H7DBP6</accession>
<organism evidence="1 2">
    <name type="scientific">Mycena venus</name>
    <dbReference type="NCBI Taxonomy" id="2733690"/>
    <lineage>
        <taxon>Eukaryota</taxon>
        <taxon>Fungi</taxon>
        <taxon>Dikarya</taxon>
        <taxon>Basidiomycota</taxon>
        <taxon>Agaricomycotina</taxon>
        <taxon>Agaricomycetes</taxon>
        <taxon>Agaricomycetidae</taxon>
        <taxon>Agaricales</taxon>
        <taxon>Marasmiineae</taxon>
        <taxon>Mycenaceae</taxon>
        <taxon>Mycena</taxon>
    </lineage>
</organism>
<dbReference type="OrthoDB" id="3051419at2759"/>
<dbReference type="Proteomes" id="UP000620124">
    <property type="component" value="Unassembled WGS sequence"/>
</dbReference>
<gene>
    <name evidence="1" type="ORF">MVEN_00177800</name>
</gene>
<keyword evidence="2" id="KW-1185">Reference proteome</keyword>
<sequence length="198" mass="22616">MRYCLPTDTQRPLLDADTQFFNYSGTGKGEFSLLSLPRLTECGCKVPVIAIFTKFDGLVTTAFQNLRANGKTRQEAMADAPNTAQRMLTAEYIDQLKKMNFSPSEYVRLDDMREKTSTCIELLTKTANSLDENVRRLLLVSVQRNNLVLCIHYAVKQGLKRLTDSASARWFAETTLSCFPHIWRVSLTWNFRIVSFLL</sequence>
<reference evidence="1" key="1">
    <citation type="submission" date="2020-05" db="EMBL/GenBank/DDBJ databases">
        <title>Mycena genomes resolve the evolution of fungal bioluminescence.</title>
        <authorList>
            <person name="Tsai I.J."/>
        </authorList>
    </citation>
    <scope>NUCLEOTIDE SEQUENCE</scope>
    <source>
        <strain evidence="1">CCC161011</strain>
    </source>
</reference>
<dbReference type="EMBL" id="JACAZI010000002">
    <property type="protein sequence ID" value="KAF7368545.1"/>
    <property type="molecule type" value="Genomic_DNA"/>
</dbReference>
<evidence type="ECO:0000313" key="2">
    <source>
        <dbReference type="Proteomes" id="UP000620124"/>
    </source>
</evidence>
<name>A0A8H7DBP6_9AGAR</name>
<protein>
    <submittedName>
        <fullName evidence="1">GTP-binding protein</fullName>
    </submittedName>
</protein>
<comment type="caution">
    <text evidence="1">The sequence shown here is derived from an EMBL/GenBank/DDBJ whole genome shotgun (WGS) entry which is preliminary data.</text>
</comment>
<evidence type="ECO:0000313" key="1">
    <source>
        <dbReference type="EMBL" id="KAF7368545.1"/>
    </source>
</evidence>
<proteinExistence type="predicted"/>